<dbReference type="CDD" id="cd04037">
    <property type="entry name" value="C2E_Ferlin"/>
    <property type="match status" value="1"/>
</dbReference>
<dbReference type="InterPro" id="IPR012561">
    <property type="entry name" value="Ferlin_B-domain"/>
</dbReference>
<dbReference type="Proteomes" id="UP000261500">
    <property type="component" value="Unplaced"/>
</dbReference>
<feature type="domain" description="C2" evidence="25">
    <location>
        <begin position="1345"/>
        <end position="1496"/>
    </location>
</feature>
<feature type="domain" description="C2" evidence="25">
    <location>
        <begin position="879"/>
        <end position="1005"/>
    </location>
</feature>
<evidence type="ECO:0000256" key="4">
    <source>
        <dbReference type="ARBA" id="ARBA00022475"/>
    </source>
</evidence>
<dbReference type="GO" id="GO:0016082">
    <property type="term" value="P:synaptic vesicle priming"/>
    <property type="evidence" value="ECO:0007669"/>
    <property type="project" value="TreeGrafter"/>
</dbReference>
<dbReference type="Pfam" id="PF08150">
    <property type="entry name" value="FerB"/>
    <property type="match status" value="1"/>
</dbReference>
<feature type="compositionally biased region" description="Acidic residues" evidence="23">
    <location>
        <begin position="435"/>
        <end position="457"/>
    </location>
</feature>
<evidence type="ECO:0000256" key="24">
    <source>
        <dbReference type="SAM" id="Phobius"/>
    </source>
</evidence>
<dbReference type="InterPro" id="IPR012968">
    <property type="entry name" value="FerIin_dom"/>
</dbReference>
<dbReference type="FunFam" id="2.60.40.150:FF:000054">
    <property type="entry name" value="otoferlin isoform X2"/>
    <property type="match status" value="1"/>
</dbReference>
<evidence type="ECO:0000256" key="3">
    <source>
        <dbReference type="ARBA" id="ARBA00007561"/>
    </source>
</evidence>
<dbReference type="InterPro" id="IPR037720">
    <property type="entry name" value="C2B_Ferlin"/>
</dbReference>
<keyword evidence="11 24" id="KW-1133">Transmembrane helix</keyword>
<keyword evidence="16" id="KW-0966">Cell projection</keyword>
<evidence type="ECO:0000256" key="12">
    <source>
        <dbReference type="ARBA" id="ARBA00023018"/>
    </source>
</evidence>
<evidence type="ECO:0000256" key="2">
    <source>
        <dbReference type="ARBA" id="ARBA00004648"/>
    </source>
</evidence>
<dbReference type="InterPro" id="IPR037724">
    <property type="entry name" value="C2E_Ferlin"/>
</dbReference>
<feature type="transmembrane region" description="Helical" evidence="24">
    <location>
        <begin position="523"/>
        <end position="542"/>
    </location>
</feature>
<evidence type="ECO:0000256" key="22">
    <source>
        <dbReference type="ARBA" id="ARBA00079078"/>
    </source>
</evidence>
<dbReference type="GO" id="GO:0035612">
    <property type="term" value="F:AP-2 adaptor complex binding"/>
    <property type="evidence" value="ECO:0007669"/>
    <property type="project" value="TreeGrafter"/>
</dbReference>
<keyword evidence="6" id="KW-0479">Metal-binding</keyword>
<dbReference type="FunFam" id="2.60.40.150:FF:000081">
    <property type="entry name" value="otoferlin isoform X1"/>
    <property type="match status" value="1"/>
</dbReference>
<reference evidence="26" key="2">
    <citation type="submission" date="2025-09" db="UniProtKB">
        <authorList>
            <consortium name="Ensembl"/>
        </authorList>
    </citation>
    <scope>IDENTIFICATION</scope>
</reference>
<dbReference type="PANTHER" id="PTHR12546">
    <property type="entry name" value="FER-1-LIKE"/>
    <property type="match status" value="1"/>
</dbReference>
<dbReference type="SMART" id="SM00239">
    <property type="entry name" value="C2"/>
    <property type="match status" value="5"/>
</dbReference>
<reference evidence="26" key="1">
    <citation type="submission" date="2025-08" db="UniProtKB">
        <authorList>
            <consortium name="Ensembl"/>
        </authorList>
    </citation>
    <scope>IDENTIFICATION</scope>
</reference>
<evidence type="ECO:0000256" key="23">
    <source>
        <dbReference type="SAM" id="MobiDB-lite"/>
    </source>
</evidence>
<feature type="domain" description="C2" evidence="25">
    <location>
        <begin position="177"/>
        <end position="312"/>
    </location>
</feature>
<dbReference type="InterPro" id="IPR037722">
    <property type="entry name" value="C2C_Ferlin"/>
</dbReference>
<keyword evidence="12" id="KW-0770">Synapse</keyword>
<dbReference type="SUPFAM" id="SSF49562">
    <property type="entry name" value="C2 domain (Calcium/lipid-binding domain, CaLB)"/>
    <property type="match status" value="6"/>
</dbReference>
<comment type="similarity">
    <text evidence="3">Belongs to the ferlin family.</text>
</comment>
<evidence type="ECO:0000256" key="10">
    <source>
        <dbReference type="ARBA" id="ARBA00022968"/>
    </source>
</evidence>
<evidence type="ECO:0000256" key="15">
    <source>
        <dbReference type="ARBA" id="ARBA00023136"/>
    </source>
</evidence>
<dbReference type="GeneTree" id="ENSGT00940000155086"/>
<feature type="transmembrane region" description="Helical" evidence="24">
    <location>
        <begin position="1596"/>
        <end position="1615"/>
    </location>
</feature>
<dbReference type="GO" id="GO:0007009">
    <property type="term" value="P:plasma membrane organization"/>
    <property type="evidence" value="ECO:0007669"/>
    <property type="project" value="TreeGrafter"/>
</dbReference>
<dbReference type="GO" id="GO:0005509">
    <property type="term" value="F:calcium ion binding"/>
    <property type="evidence" value="ECO:0007669"/>
    <property type="project" value="TreeGrafter"/>
</dbReference>
<dbReference type="CDD" id="cd04017">
    <property type="entry name" value="C2D_Ferlin"/>
    <property type="match status" value="1"/>
</dbReference>
<evidence type="ECO:0000256" key="9">
    <source>
        <dbReference type="ARBA" id="ARBA00022837"/>
    </source>
</evidence>
<evidence type="ECO:0000256" key="5">
    <source>
        <dbReference type="ARBA" id="ARBA00022692"/>
    </source>
</evidence>
<keyword evidence="27" id="KW-1185">Reference proteome</keyword>
<keyword evidence="4" id="KW-1003">Cell membrane</keyword>
<dbReference type="PANTHER" id="PTHR12546:SF32">
    <property type="entry name" value="OTOFERLIN"/>
    <property type="match status" value="1"/>
</dbReference>
<dbReference type="GO" id="GO:0048787">
    <property type="term" value="C:presynaptic active zone membrane"/>
    <property type="evidence" value="ECO:0007669"/>
    <property type="project" value="TreeGrafter"/>
</dbReference>
<dbReference type="Pfam" id="PF00168">
    <property type="entry name" value="C2"/>
    <property type="match status" value="5"/>
</dbReference>
<dbReference type="Gene3D" id="2.60.40.150">
    <property type="entry name" value="C2 domain"/>
    <property type="match status" value="5"/>
</dbReference>
<dbReference type="CDD" id="cd08374">
    <property type="entry name" value="C2F_Ferlin"/>
    <property type="match status" value="1"/>
</dbReference>
<dbReference type="GO" id="GO:0030672">
    <property type="term" value="C:synaptic vesicle membrane"/>
    <property type="evidence" value="ECO:0007669"/>
    <property type="project" value="UniProtKB-SubCell"/>
</dbReference>
<dbReference type="GO" id="GO:0016323">
    <property type="term" value="C:basolateral plasma membrane"/>
    <property type="evidence" value="ECO:0007669"/>
    <property type="project" value="UniProtKB-SubCell"/>
</dbReference>
<evidence type="ECO:0000256" key="16">
    <source>
        <dbReference type="ARBA" id="ARBA00023273"/>
    </source>
</evidence>
<evidence type="ECO:0000256" key="14">
    <source>
        <dbReference type="ARBA" id="ARBA00023054"/>
    </source>
</evidence>
<dbReference type="SMART" id="SM01202">
    <property type="entry name" value="FerI"/>
    <property type="match status" value="1"/>
</dbReference>
<evidence type="ECO:0000256" key="6">
    <source>
        <dbReference type="ARBA" id="ARBA00022723"/>
    </source>
</evidence>
<evidence type="ECO:0000256" key="19">
    <source>
        <dbReference type="ARBA" id="ARBA00060375"/>
    </source>
</evidence>
<feature type="domain" description="C2" evidence="25">
    <location>
        <begin position="707"/>
        <end position="832"/>
    </location>
</feature>
<keyword evidence="14" id="KW-0175">Coiled coil</keyword>
<evidence type="ECO:0000256" key="17">
    <source>
        <dbReference type="ARBA" id="ARBA00023329"/>
    </source>
</evidence>
<dbReference type="Pfam" id="PF08151">
    <property type="entry name" value="FerI"/>
    <property type="match status" value="1"/>
</dbReference>
<keyword evidence="13" id="KW-0333">Golgi apparatus</keyword>
<evidence type="ECO:0000313" key="27">
    <source>
        <dbReference type="Proteomes" id="UP000261500"/>
    </source>
</evidence>
<dbReference type="SMART" id="SM01201">
    <property type="entry name" value="FerB"/>
    <property type="match status" value="1"/>
</dbReference>
<evidence type="ECO:0000256" key="18">
    <source>
        <dbReference type="ARBA" id="ARBA00037810"/>
    </source>
</evidence>
<dbReference type="FunFam" id="2.60.40.150:FF:000089">
    <property type="entry name" value="otoferlin isoform X1"/>
    <property type="match status" value="1"/>
</dbReference>
<evidence type="ECO:0000256" key="7">
    <source>
        <dbReference type="ARBA" id="ARBA00022737"/>
    </source>
</evidence>
<dbReference type="Pfam" id="PF22901">
    <property type="entry name" value="dsrm_Ferlin"/>
    <property type="match status" value="1"/>
</dbReference>
<dbReference type="STRING" id="48699.ENSPLAP00000029885"/>
<keyword evidence="7" id="KW-0677">Repeat</keyword>
<dbReference type="PRINTS" id="PR00360">
    <property type="entry name" value="C2DOMAIN"/>
</dbReference>
<comment type="subcellular location">
    <subcellularLocation>
        <location evidence="18">Basolateral cell membrane</location>
        <topology evidence="18">Single-pass type II membrane protein</topology>
    </subcellularLocation>
    <subcellularLocation>
        <location evidence="19">Cytoplasmic vesicle</location>
        <location evidence="19">Secretory vesicle</location>
        <location evidence="19">Synaptic vesicle membrane</location>
        <topology evidence="19">Single-pass type II membrane protein</topology>
    </subcellularLocation>
    <subcellularLocation>
        <location evidence="2">Endoplasmic reticulum membrane</location>
        <topology evidence="2">Single-pass type II membrane protein</topology>
    </subcellularLocation>
    <subcellularLocation>
        <location evidence="1">Golgi apparatus membrane</location>
        <topology evidence="1">Single-pass type II membrane protein</topology>
    </subcellularLocation>
    <subcellularLocation>
        <location evidence="20">Presynaptic cell membrane</location>
        <topology evidence="20">Single-pass type II membrane protein</topology>
    </subcellularLocation>
</comment>
<dbReference type="GO" id="GO:0000139">
    <property type="term" value="C:Golgi membrane"/>
    <property type="evidence" value="ECO:0007669"/>
    <property type="project" value="UniProtKB-SubCell"/>
</dbReference>
<sequence>KQHFFILVYENIFVFRGKRDPLYSGAVTRSDNLSHQISITVIEARQLIGLNMDPVVCVEVGDDKKYTSMKESTNCPYYNEYFVFDFHVPPDVMFDKIIKLSVIHSKNLLRSGTLVGTFKMDVGTVYSQPEHQFYHKWAILSDPDDITAGCKGYVKCDIAVVGKGDNIKTPHKANETDEDDIEGNLLLPEGIPAERQWARFYVKIHRAEGLPKMNTSIMANVKKAFIGENRDLVDPYVQVQFSGQKGKTSVQKSSYEPIWNEQVIFTELFPPLCKRIKVQIRDSDKVNDVAIGTHFIDLRKISNDGDKGFLPTLGPAWVNMYGSTRQYTLMDEHQDLNDGLGEGVSFRARLLISVAVEILDTTSPEIICSTDVQVEPVSNISEEFFLFGSFLEATMIDRKIGDKPISFEITIGNYGNHIDGVSKSSSVKKKKKEGEDQEEENELIQNSSEDEADEDADLTSVSSTPPMKPFITDRNYFHLPYFEKKPCVYIKSWWQDQRRRLYNSNMMDKIADKLNLTPICYEYMFLCVCVCVFFVLFFCFWCSRYVTLANKDVNLAGRTKLDRERLKSCMREMAKQIRTQVKKNTVKEKLKLAQNFLQRLRFLADEPQHSIPDVFIWMMSNNKRIAYARIPSKDILYSVVDEETGKDCGKVKAVFLKLPGKKGFGPAGWTVQAKLELYLWLGLNKSRKNFLHGLPNGFEEIRATKMGHGLPPVTLVYDMKQVFQLRAHMYQARSLFAADSSGLSDPFARVFFSSQSQVTEVLNETLCPTWDQLLVFDDVELFGEATELRDDPPIIVVEFYDQDTVGKAEFIGRTFAKPIIKMRDEPYGPPRFPPQLEYYQIYRGNSIAGELLAAFELLQVGQGGRADLPPLEGPTDSERGPILPVPLGIRPVLSRYRIEVLFWGLRDLKRINLAQVDRPRVDIECAGRGVQSALIQNYKKNPNFSTLVKWFEVDLPENELLHPPLNIRVVDCRAFGRYILVGSHAVSTLRHFIYSPPDKSCNNWATAGTYSLKDPYDKEKKKKKKKKKGGAEEEEETDERVLDWWSKYFASIETLKEVVYNRELESEYGNFEDWLHTFNLYRGKAGDDDEHALDDDRIVGRFKGSLCMYKVPLSQEITREAGYDPNMGMFQSIPHNDPIHVLVRVYVVRATDLHPADINGKADPYVVIKLGKSEVKDKENYISKQLNPVFGKSFDIEATFPMESMLTVSVYDWDLVGTDDLIGETKIDLENRFYSKFRATCGIASNYSMHGYNIWRDPMKPSQILAKLCKEGKIDGPHYGPGGKVKVKQTEEHLALSVLNHWEEIPRVGCKLVPEHVETRPLLNPDKPGIEQGRLEMWVDMFPMDMPAPGPAIDISPRKPKSFELRVIIWNTDDVILEDDAFLTGEKMSDIYVRGWLKGQQEDKQDTDVHYHSLTGEGNFNWRFVFPFDYLVAEEKIIISKKESMFSWDETEYKIPPRLTMQVWDADHFSADDFLGAIELDLNRFPRGAKTAKQCNLDMIRNEQELPTISIFKQKRVKGWWPFVARDENDEMELTGKVEAELHLVTAEEAEKSPVGLGRNEPDPLEKPNRPDTTFLWFLSPLKAIRYLVCNRYKWLIIKIVLALLLLIMIGLFLYSMPASGLHP</sequence>
<name>A0A3B3VVR3_9TELE</name>
<evidence type="ECO:0000259" key="25">
    <source>
        <dbReference type="PROSITE" id="PS50004"/>
    </source>
</evidence>
<dbReference type="CDD" id="cd04018">
    <property type="entry name" value="C2C_Ferlin"/>
    <property type="match status" value="1"/>
</dbReference>
<keyword evidence="17" id="KW-0968">Cytoplasmic vesicle</keyword>
<dbReference type="InterPro" id="IPR035892">
    <property type="entry name" value="C2_domain_sf"/>
</dbReference>
<dbReference type="InterPro" id="IPR037725">
    <property type="entry name" value="C2F_Ferlin"/>
</dbReference>
<keyword evidence="5 24" id="KW-0812">Transmembrane</keyword>
<dbReference type="InterPro" id="IPR037721">
    <property type="entry name" value="Ferlin"/>
</dbReference>
<evidence type="ECO:0000256" key="13">
    <source>
        <dbReference type="ARBA" id="ARBA00023034"/>
    </source>
</evidence>
<dbReference type="PROSITE" id="PS50004">
    <property type="entry name" value="C2"/>
    <property type="match status" value="6"/>
</dbReference>
<keyword evidence="9" id="KW-0106">Calcium</keyword>
<evidence type="ECO:0000256" key="11">
    <source>
        <dbReference type="ARBA" id="ARBA00022989"/>
    </source>
</evidence>
<feature type="domain" description="C2" evidence="25">
    <location>
        <begin position="1124"/>
        <end position="1242"/>
    </location>
</feature>
<keyword evidence="10" id="KW-0735">Signal-anchor</keyword>
<dbReference type="InterPro" id="IPR037723">
    <property type="entry name" value="C2D_Ferlin"/>
</dbReference>
<evidence type="ECO:0000313" key="26">
    <source>
        <dbReference type="Ensembl" id="ENSPLAP00000029885.1"/>
    </source>
</evidence>
<feature type="region of interest" description="Disordered" evidence="23">
    <location>
        <begin position="425"/>
        <end position="466"/>
    </location>
</feature>
<protein>
    <recommendedName>
        <fullName evidence="21">Otoferlin</fullName>
    </recommendedName>
    <alternativeName>
        <fullName evidence="22">Fer-1-like protein 2</fullName>
    </alternativeName>
</protein>
<feature type="domain" description="C2" evidence="25">
    <location>
        <begin position="17"/>
        <end position="138"/>
    </location>
</feature>
<keyword evidence="15 24" id="KW-0472">Membrane</keyword>
<keyword evidence="8" id="KW-0256">Endoplasmic reticulum</keyword>
<evidence type="ECO:0000256" key="8">
    <source>
        <dbReference type="ARBA" id="ARBA00022824"/>
    </source>
</evidence>
<organism evidence="26 27">
    <name type="scientific">Poecilia latipinna</name>
    <name type="common">sailfin molly</name>
    <dbReference type="NCBI Taxonomy" id="48699"/>
    <lineage>
        <taxon>Eukaryota</taxon>
        <taxon>Metazoa</taxon>
        <taxon>Chordata</taxon>
        <taxon>Craniata</taxon>
        <taxon>Vertebrata</taxon>
        <taxon>Euteleostomi</taxon>
        <taxon>Actinopterygii</taxon>
        <taxon>Neopterygii</taxon>
        <taxon>Teleostei</taxon>
        <taxon>Neoteleostei</taxon>
        <taxon>Acanthomorphata</taxon>
        <taxon>Ovalentaria</taxon>
        <taxon>Atherinomorphae</taxon>
        <taxon>Cyprinodontiformes</taxon>
        <taxon>Poeciliidae</taxon>
        <taxon>Poeciliinae</taxon>
        <taxon>Poecilia</taxon>
    </lineage>
</organism>
<dbReference type="Pfam" id="PF16165">
    <property type="entry name" value="Ferlin_C"/>
    <property type="match status" value="1"/>
</dbReference>
<accession>A0A3B3VVR3</accession>
<dbReference type="InterPro" id="IPR055072">
    <property type="entry name" value="Ferlin_DSRM"/>
</dbReference>
<dbReference type="InterPro" id="IPR000008">
    <property type="entry name" value="C2_dom"/>
</dbReference>
<dbReference type="Ensembl" id="ENSPLAT00000025266.1">
    <property type="protein sequence ID" value="ENSPLAP00000029885.1"/>
    <property type="gene ID" value="ENSPLAG00000020533.1"/>
</dbReference>
<dbReference type="GO" id="GO:0005789">
    <property type="term" value="C:endoplasmic reticulum membrane"/>
    <property type="evidence" value="ECO:0007669"/>
    <property type="project" value="UniProtKB-SubCell"/>
</dbReference>
<evidence type="ECO:0000256" key="1">
    <source>
        <dbReference type="ARBA" id="ARBA00004323"/>
    </source>
</evidence>
<evidence type="ECO:0000256" key="20">
    <source>
        <dbReference type="ARBA" id="ARBA00060434"/>
    </source>
</evidence>
<proteinExistence type="inferred from homology"/>
<evidence type="ECO:0000256" key="21">
    <source>
        <dbReference type="ARBA" id="ARBA00067393"/>
    </source>
</evidence>
<dbReference type="FunFam" id="2.60.40.150:FF:000034">
    <property type="entry name" value="otoferlin isoform X2"/>
    <property type="match status" value="1"/>
</dbReference>
<dbReference type="CDD" id="cd04011">
    <property type="entry name" value="C2B_Ferlin"/>
    <property type="match status" value="1"/>
</dbReference>
<dbReference type="InterPro" id="IPR032362">
    <property type="entry name" value="Ferlin_C"/>
</dbReference>
<dbReference type="FunFam" id="2.60.40.150:FF:000009">
    <property type="entry name" value="dysferlin isoform X2"/>
    <property type="match status" value="1"/>
</dbReference>